<keyword evidence="2" id="KW-1185">Reference proteome</keyword>
<dbReference type="Proteomes" id="UP000887574">
    <property type="component" value="Unplaced"/>
</dbReference>
<evidence type="ECO:0000313" key="2">
    <source>
        <dbReference type="Proteomes" id="UP000887574"/>
    </source>
</evidence>
<proteinExistence type="predicted"/>
<organism evidence="2 3">
    <name type="scientific">Ditylenchus dipsaci</name>
    <dbReference type="NCBI Taxonomy" id="166011"/>
    <lineage>
        <taxon>Eukaryota</taxon>
        <taxon>Metazoa</taxon>
        <taxon>Ecdysozoa</taxon>
        <taxon>Nematoda</taxon>
        <taxon>Chromadorea</taxon>
        <taxon>Rhabditida</taxon>
        <taxon>Tylenchina</taxon>
        <taxon>Tylenchomorpha</taxon>
        <taxon>Sphaerularioidea</taxon>
        <taxon>Anguinidae</taxon>
        <taxon>Anguininae</taxon>
        <taxon>Ditylenchus</taxon>
    </lineage>
</organism>
<keyword evidence="1" id="KW-0472">Membrane</keyword>
<dbReference type="AlphaFoldDB" id="A0A915EPQ7"/>
<keyword evidence="1" id="KW-1133">Transmembrane helix</keyword>
<sequence length="80" mass="8394">MLGNSGLLSALNSITDLSSSNDFALRNAKALLDEAADLLSEGLGLDLVGIVILIGGAFLHTLLLLDFLLGEMRINRAIQA</sequence>
<name>A0A915EPQ7_9BILA</name>
<evidence type="ECO:0000256" key="1">
    <source>
        <dbReference type="SAM" id="Phobius"/>
    </source>
</evidence>
<protein>
    <submittedName>
        <fullName evidence="3">Uncharacterized protein</fullName>
    </submittedName>
</protein>
<keyword evidence="1" id="KW-0812">Transmembrane</keyword>
<accession>A0A915EPQ7</accession>
<feature type="transmembrane region" description="Helical" evidence="1">
    <location>
        <begin position="47"/>
        <end position="69"/>
    </location>
</feature>
<evidence type="ECO:0000313" key="3">
    <source>
        <dbReference type="WBParaSite" id="jg7628"/>
    </source>
</evidence>
<dbReference type="WBParaSite" id="jg7628">
    <property type="protein sequence ID" value="jg7628"/>
    <property type="gene ID" value="jg7628"/>
</dbReference>
<reference evidence="3" key="1">
    <citation type="submission" date="2022-11" db="UniProtKB">
        <authorList>
            <consortium name="WormBaseParasite"/>
        </authorList>
    </citation>
    <scope>IDENTIFICATION</scope>
</reference>